<evidence type="ECO:0000313" key="10">
    <source>
        <dbReference type="Proteomes" id="UP000001052"/>
    </source>
</evidence>
<dbReference type="InterPro" id="IPR020942">
    <property type="entry name" value="Cyt_c_III_dom"/>
</dbReference>
<feature type="binding site" description="axial binding residue" evidence="6">
    <location>
        <position position="62"/>
    </location>
    <ligand>
        <name>heme c</name>
        <dbReference type="ChEBI" id="CHEBI:61717"/>
        <label>1</label>
    </ligand>
    <ligandPart>
        <name>Fe</name>
        <dbReference type="ChEBI" id="CHEBI:18248"/>
    </ligandPart>
</feature>
<comment type="cofactor">
    <cofactor evidence="6">
        <name>heme c</name>
        <dbReference type="ChEBI" id="CHEBI:61717"/>
    </cofactor>
    <text evidence="6">Binds 4 heme c groups covalently per monomer.</text>
</comment>
<evidence type="ECO:0000256" key="3">
    <source>
        <dbReference type="ARBA" id="ARBA00022723"/>
    </source>
</evidence>
<feature type="binding site" description="covalent" evidence="6">
    <location>
        <position position="80"/>
    </location>
    <ligand>
        <name>heme c</name>
        <dbReference type="ChEBI" id="CHEBI:61717"/>
        <label>2</label>
    </ligand>
</feature>
<dbReference type="GO" id="GO:0009055">
    <property type="term" value="F:electron transfer activity"/>
    <property type="evidence" value="ECO:0007669"/>
    <property type="project" value="InterPro"/>
</dbReference>
<dbReference type="Gene3D" id="3.90.10.10">
    <property type="entry name" value="Cytochrome C3"/>
    <property type="match status" value="1"/>
</dbReference>
<feature type="binding site" description="covalent" evidence="6">
    <location>
        <position position="133"/>
    </location>
    <ligand>
        <name>heme c</name>
        <dbReference type="ChEBI" id="CHEBI:61717"/>
        <label>4</label>
    </ligand>
</feature>
<dbReference type="STRING" id="485915.Dret_2420"/>
<dbReference type="HOGENOM" id="CLU_125874_3_0_7"/>
<dbReference type="Proteomes" id="UP000001052">
    <property type="component" value="Chromosome"/>
</dbReference>
<dbReference type="OrthoDB" id="5418612at2"/>
<dbReference type="CDD" id="cd08168">
    <property type="entry name" value="Cytochrom_C3"/>
    <property type="match status" value="1"/>
</dbReference>
<keyword evidence="2 6" id="KW-0349">Heme</keyword>
<organism evidence="9 10">
    <name type="scientific">Desulfohalobium retbaense (strain ATCC 49708 / DSM 5692 / JCM 16813 / HR100)</name>
    <dbReference type="NCBI Taxonomy" id="485915"/>
    <lineage>
        <taxon>Bacteria</taxon>
        <taxon>Pseudomonadati</taxon>
        <taxon>Thermodesulfobacteriota</taxon>
        <taxon>Desulfovibrionia</taxon>
        <taxon>Desulfovibrionales</taxon>
        <taxon>Desulfohalobiaceae</taxon>
        <taxon>Desulfohalobium</taxon>
    </lineage>
</organism>
<proteinExistence type="predicted"/>
<dbReference type="eggNOG" id="ENOG5030JB0">
    <property type="taxonomic scope" value="Bacteria"/>
</dbReference>
<dbReference type="PRINTS" id="PR00609">
    <property type="entry name" value="CYTOCHROMEC3"/>
</dbReference>
<keyword evidence="4" id="KW-0249">Electron transport</keyword>
<keyword evidence="7" id="KW-0732">Signal</keyword>
<feature type="binding site" description="axial binding residue" evidence="6">
    <location>
        <position position="115"/>
    </location>
    <ligand>
        <name>heme c</name>
        <dbReference type="ChEBI" id="CHEBI:61717"/>
        <label>1</label>
    </ligand>
    <ligandPart>
        <name>Fe</name>
        <dbReference type="ChEBI" id="CHEBI:18248"/>
    </ligandPart>
</feature>
<feature type="binding site" description="axial binding residue" evidence="6">
    <location>
        <position position="81"/>
    </location>
    <ligand>
        <name>heme c</name>
        <dbReference type="ChEBI" id="CHEBI:61717"/>
        <label>1</label>
    </ligand>
    <ligandPart>
        <name>Fe</name>
        <dbReference type="ChEBI" id="CHEBI:18248"/>
    </ligandPart>
</feature>
<accession>C8X5K5</accession>
<sequence length="136" mass="14991">MRKSLFVALVCSALVCAFVLPNLSAMEAPGDMVLKAPEGVKARFSPVEFSHDAHSALDCESCHHMLAENPDNYNCMTEGCHDLFNPTSVEEKKDIAYFYNAFHDRRSEHSCLGCHMAKKKAGETTGPLACTQCHPK</sequence>
<name>C8X5K5_DESRD</name>
<protein>
    <submittedName>
        <fullName evidence="9">Cytochrome c class III</fullName>
    </submittedName>
</protein>
<dbReference type="KEGG" id="drt:Dret_2420"/>
<keyword evidence="3 6" id="KW-0479">Metal-binding</keyword>
<keyword evidence="1" id="KW-0813">Transport</keyword>
<dbReference type="RefSeq" id="WP_015752836.1">
    <property type="nucleotide sequence ID" value="NC_013223.1"/>
</dbReference>
<feature type="binding site" description="axial binding residue" evidence="6">
    <location>
        <position position="63"/>
    </location>
    <ligand>
        <name>heme c</name>
        <dbReference type="ChEBI" id="CHEBI:61717"/>
        <label>1</label>
    </ligand>
    <ligandPart>
        <name>Fe</name>
        <dbReference type="ChEBI" id="CHEBI:18248"/>
    </ligandPart>
</feature>
<feature type="domain" description="Class III cytochrome C" evidence="8">
    <location>
        <begin position="31"/>
        <end position="134"/>
    </location>
</feature>
<dbReference type="SUPFAM" id="SSF48695">
    <property type="entry name" value="Multiheme cytochromes"/>
    <property type="match status" value="1"/>
</dbReference>
<evidence type="ECO:0000256" key="7">
    <source>
        <dbReference type="SAM" id="SignalP"/>
    </source>
</evidence>
<feature type="signal peptide" evidence="7">
    <location>
        <begin position="1"/>
        <end position="27"/>
    </location>
</feature>
<evidence type="ECO:0000256" key="4">
    <source>
        <dbReference type="ARBA" id="ARBA00022982"/>
    </source>
</evidence>
<feature type="binding site" description="axial binding residue" evidence="6">
    <location>
        <position position="111"/>
    </location>
    <ligand>
        <name>heme c</name>
        <dbReference type="ChEBI" id="CHEBI:61717"/>
        <label>1</label>
    </ligand>
    <ligandPart>
        <name>Fe</name>
        <dbReference type="ChEBI" id="CHEBI:18248"/>
    </ligandPart>
</feature>
<dbReference type="AlphaFoldDB" id="C8X5K5"/>
<feature type="binding site" description="axial binding residue" evidence="6">
    <location>
        <position position="54"/>
    </location>
    <ligand>
        <name>heme c</name>
        <dbReference type="ChEBI" id="CHEBI:61717"/>
        <label>3</label>
    </ligand>
    <ligandPart>
        <name>Fe</name>
        <dbReference type="ChEBI" id="CHEBI:18248"/>
    </ligandPart>
</feature>
<dbReference type="GO" id="GO:0020037">
    <property type="term" value="F:heme binding"/>
    <property type="evidence" value="ECO:0007669"/>
    <property type="project" value="InterPro"/>
</dbReference>
<feature type="chain" id="PRO_5002993206" evidence="7">
    <location>
        <begin position="28"/>
        <end position="136"/>
    </location>
</feature>
<gene>
    <name evidence="9" type="ordered locus">Dret_2420</name>
</gene>
<feature type="binding site" description="axial binding residue" evidence="6">
    <location>
        <position position="134"/>
    </location>
    <ligand>
        <name>heme c</name>
        <dbReference type="ChEBI" id="CHEBI:61717"/>
        <label>1</label>
    </ligand>
    <ligandPart>
        <name>Fe</name>
        <dbReference type="ChEBI" id="CHEBI:18248"/>
    </ligandPart>
</feature>
<evidence type="ECO:0000256" key="2">
    <source>
        <dbReference type="ARBA" id="ARBA00022617"/>
    </source>
</evidence>
<reference evidence="9 10" key="2">
    <citation type="journal article" date="2010" name="Stand. Genomic Sci.">
        <title>Complete genome sequence of Desulfohalobium retbaense type strain (HR(100)).</title>
        <authorList>
            <person name="Spring S."/>
            <person name="Nolan M."/>
            <person name="Lapidus A."/>
            <person name="Glavina Del Rio T."/>
            <person name="Copeland A."/>
            <person name="Tice H."/>
            <person name="Cheng J.F."/>
            <person name="Lucas S."/>
            <person name="Land M."/>
            <person name="Chen F."/>
            <person name="Bruce D."/>
            <person name="Goodwin L."/>
            <person name="Pitluck S."/>
            <person name="Ivanova N."/>
            <person name="Mavromatis K."/>
            <person name="Mikhailova N."/>
            <person name="Pati A."/>
            <person name="Chen A."/>
            <person name="Palaniappan K."/>
            <person name="Hauser L."/>
            <person name="Chang Y.J."/>
            <person name="Jeffries C.D."/>
            <person name="Munk C."/>
            <person name="Kiss H."/>
            <person name="Chain P."/>
            <person name="Han C."/>
            <person name="Brettin T."/>
            <person name="Detter J.C."/>
            <person name="Schuler E."/>
            <person name="Goker M."/>
            <person name="Rohde M."/>
            <person name="Bristow J."/>
            <person name="Eisen J.A."/>
            <person name="Markowitz V."/>
            <person name="Hugenholtz P."/>
            <person name="Kyrpides N.C."/>
            <person name="Klenk H.P."/>
        </authorList>
    </citation>
    <scope>NUCLEOTIDE SEQUENCE [LARGE SCALE GENOMIC DNA]</scope>
    <source>
        <strain evidence="9 10">DSM 5692</strain>
    </source>
</reference>
<feature type="binding site" description="axial binding residue" evidence="6">
    <location>
        <position position="75"/>
    </location>
    <ligand>
        <name>heme c</name>
        <dbReference type="ChEBI" id="CHEBI:61717"/>
        <label>1</label>
    </ligand>
    <ligandPart>
        <name>Fe</name>
        <dbReference type="ChEBI" id="CHEBI:18248"/>
    </ligandPart>
</feature>
<feature type="binding site" description="covalent" evidence="6">
    <location>
        <position position="114"/>
    </location>
    <ligand>
        <name>heme c</name>
        <dbReference type="ChEBI" id="CHEBI:61717"/>
        <label>3</label>
    </ligand>
</feature>
<feature type="binding site" description="axial binding residue" evidence="6">
    <location>
        <position position="51"/>
    </location>
    <ligand>
        <name>heme c</name>
        <dbReference type="ChEBI" id="CHEBI:61717"/>
        <label>1</label>
    </ligand>
    <ligandPart>
        <name>Fe</name>
        <dbReference type="ChEBI" id="CHEBI:18248"/>
    </ligandPart>
</feature>
<keyword evidence="5 6" id="KW-0408">Iron</keyword>
<dbReference type="Pfam" id="PF02085">
    <property type="entry name" value="Cytochrom_CIII"/>
    <property type="match status" value="1"/>
</dbReference>
<feature type="binding site" description="covalent" evidence="6">
    <location>
        <position position="64"/>
    </location>
    <ligand>
        <name>heme c</name>
        <dbReference type="ChEBI" id="CHEBI:61717"/>
        <label>1</label>
    </ligand>
</feature>
<evidence type="ECO:0000256" key="1">
    <source>
        <dbReference type="ARBA" id="ARBA00022448"/>
    </source>
</evidence>
<dbReference type="InterPro" id="IPR036280">
    <property type="entry name" value="Multihaem_cyt_sf"/>
</dbReference>
<evidence type="ECO:0000256" key="6">
    <source>
        <dbReference type="PIRSR" id="PIRSR602322-1"/>
    </source>
</evidence>
<evidence type="ECO:0000256" key="5">
    <source>
        <dbReference type="ARBA" id="ARBA00023004"/>
    </source>
</evidence>
<dbReference type="InterPro" id="IPR002322">
    <property type="entry name" value="Cyt_c_III"/>
</dbReference>
<dbReference type="GO" id="GO:0046872">
    <property type="term" value="F:metal ion binding"/>
    <property type="evidence" value="ECO:0007669"/>
    <property type="project" value="UniProtKB-KW"/>
</dbReference>
<keyword evidence="10" id="KW-1185">Reference proteome</keyword>
<feature type="binding site" description="axial binding residue" evidence="6">
    <location>
        <position position="59"/>
    </location>
    <ligand>
        <name>heme c</name>
        <dbReference type="ChEBI" id="CHEBI:61717"/>
        <label>1</label>
    </ligand>
    <ligandPart>
        <name>Fe</name>
        <dbReference type="ChEBI" id="CHEBI:18248"/>
    </ligandPart>
</feature>
<dbReference type="EMBL" id="CP001734">
    <property type="protein sequence ID" value="ACV69702.1"/>
    <property type="molecule type" value="Genomic_DNA"/>
</dbReference>
<evidence type="ECO:0000313" key="9">
    <source>
        <dbReference type="EMBL" id="ACV69702.1"/>
    </source>
</evidence>
<evidence type="ECO:0000259" key="8">
    <source>
        <dbReference type="Pfam" id="PF02085"/>
    </source>
</evidence>
<reference evidence="10" key="1">
    <citation type="submission" date="2009-09" db="EMBL/GenBank/DDBJ databases">
        <title>The complete chromosome of Desulfohalobium retbaense DSM 5692.</title>
        <authorList>
            <consortium name="US DOE Joint Genome Institute (JGI-PGF)"/>
            <person name="Lucas S."/>
            <person name="Copeland A."/>
            <person name="Lapidus A."/>
            <person name="Glavina del Rio T."/>
            <person name="Dalin E."/>
            <person name="Tice H."/>
            <person name="Bruce D."/>
            <person name="Goodwin L."/>
            <person name="Pitluck S."/>
            <person name="Kyrpides N."/>
            <person name="Mavromatis K."/>
            <person name="Ivanova N."/>
            <person name="Mikhailova N."/>
            <person name="Munk A.C."/>
            <person name="Brettin T."/>
            <person name="Detter J.C."/>
            <person name="Han C."/>
            <person name="Tapia R."/>
            <person name="Larimer F."/>
            <person name="Land M."/>
            <person name="Hauser L."/>
            <person name="Markowitz V."/>
            <person name="Cheng J.-F."/>
            <person name="Hugenholtz P."/>
            <person name="Woyke T."/>
            <person name="Wu D."/>
            <person name="Spring S."/>
            <person name="Klenk H.-P."/>
            <person name="Eisen J.A."/>
        </authorList>
    </citation>
    <scope>NUCLEOTIDE SEQUENCE [LARGE SCALE GENOMIC DNA]</scope>
    <source>
        <strain evidence="10">DSM 5692</strain>
    </source>
</reference>
<feature type="binding site" description="axial binding residue" evidence="6">
    <location>
        <position position="130"/>
    </location>
    <ligand>
        <name>heme c</name>
        <dbReference type="ChEBI" id="CHEBI:61717"/>
        <label>1</label>
    </ligand>
    <ligandPart>
        <name>Fe</name>
        <dbReference type="ChEBI" id="CHEBI:18248"/>
    </ligandPart>
</feature>